<keyword evidence="2" id="KW-1185">Reference proteome</keyword>
<evidence type="ECO:0000313" key="2">
    <source>
        <dbReference type="Proteomes" id="UP001064048"/>
    </source>
</evidence>
<accession>A0ACC0J921</accession>
<organism evidence="1 2">
    <name type="scientific">Choristoneura fumiferana</name>
    <name type="common">Spruce budworm moth</name>
    <name type="synonym">Archips fumiferana</name>
    <dbReference type="NCBI Taxonomy" id="7141"/>
    <lineage>
        <taxon>Eukaryota</taxon>
        <taxon>Metazoa</taxon>
        <taxon>Ecdysozoa</taxon>
        <taxon>Arthropoda</taxon>
        <taxon>Hexapoda</taxon>
        <taxon>Insecta</taxon>
        <taxon>Pterygota</taxon>
        <taxon>Neoptera</taxon>
        <taxon>Endopterygota</taxon>
        <taxon>Lepidoptera</taxon>
        <taxon>Glossata</taxon>
        <taxon>Ditrysia</taxon>
        <taxon>Tortricoidea</taxon>
        <taxon>Tortricidae</taxon>
        <taxon>Tortricinae</taxon>
        <taxon>Choristoneura</taxon>
    </lineage>
</organism>
<proteinExistence type="predicted"/>
<name>A0ACC0J921_CHOFU</name>
<reference evidence="1 2" key="1">
    <citation type="journal article" date="2022" name="Genome Biol. Evol.">
        <title>The Spruce Budworm Genome: Reconstructing the Evolutionary History of Antifreeze Proteins.</title>
        <authorList>
            <person name="Beliveau C."/>
            <person name="Gagne P."/>
            <person name="Picq S."/>
            <person name="Vernygora O."/>
            <person name="Keeling C.I."/>
            <person name="Pinkney K."/>
            <person name="Doucet D."/>
            <person name="Wen F."/>
            <person name="Johnston J.S."/>
            <person name="Maaroufi H."/>
            <person name="Boyle B."/>
            <person name="Laroche J."/>
            <person name="Dewar K."/>
            <person name="Juretic N."/>
            <person name="Blackburn G."/>
            <person name="Nisole A."/>
            <person name="Brunet B."/>
            <person name="Brandao M."/>
            <person name="Lumley L."/>
            <person name="Duan J."/>
            <person name="Quan G."/>
            <person name="Lucarotti C.J."/>
            <person name="Roe A.D."/>
            <person name="Sperling F.A.H."/>
            <person name="Levesque R.C."/>
            <person name="Cusson M."/>
        </authorList>
    </citation>
    <scope>NUCLEOTIDE SEQUENCE [LARGE SCALE GENOMIC DNA]</scope>
    <source>
        <strain evidence="1">Glfc:IPQL:Cfum</strain>
    </source>
</reference>
<sequence>MKTEIILVLAAVQLAYGVINRLNESEYARLPPLFRLDDFDGCLLAPGDKYCYFDGKILDGDSELHTLIKEYSANLRTHFDHTLFHWGLCVTQTCRQYYGNSTVEDALDACINATLYKSHQLQAKLVRQNFFCTDFGEADPYDTSDYVVAVVFLTLLMLNVFGTIHDLFFQTNKSFLSRLLLCFSVRRNWKKLVMPSGEGPDPKLKSLKCLHGLKAMTAVLVILGHSPLTAFIAVGNPRYPEEIYHKVFYQVLLNGTQIVQIFFTISGFLLAYNILVTSEKQRISWQTLPQGVILRWLRLTPVYAVIIAFISTWLRHLSSGPLWKPAVNTEVLDCRRDWWLHLLYIDNYVDLSQCIPQSWYISGDMQLSIIGMAIFCLCQGPRSRKIAIAIAFAIGLITPAAHTFFQNLHAVLIVSPEMAGYFFVEDPTYNNLYKRGHTNLVCYAMGLALGMLMYDLYGQEDTKGKKKYRLLFWATVPVGLGLIMLGMMFYIDDFEIPLFVRVVYSSAIKMCFGACVCGMIAGTLMKLDSVVRGILEWQGWTAISRVSYCAYLINVCVIRCSLAGYNSLQHISFFHMILNYCSILAVTYMLSAPCWLLVESPVAQLIKLCLEGGNHKKPDVTVKDDSPKSKDQEISNNDKTEVVTTYL</sequence>
<protein>
    <submittedName>
        <fullName evidence="1">Uncharacterized protein</fullName>
    </submittedName>
</protein>
<comment type="caution">
    <text evidence="1">The sequence shown here is derived from an EMBL/GenBank/DDBJ whole genome shotgun (WGS) entry which is preliminary data.</text>
</comment>
<dbReference type="EMBL" id="CM046114">
    <property type="protein sequence ID" value="KAI8420495.1"/>
    <property type="molecule type" value="Genomic_DNA"/>
</dbReference>
<evidence type="ECO:0000313" key="1">
    <source>
        <dbReference type="EMBL" id="KAI8420495.1"/>
    </source>
</evidence>
<gene>
    <name evidence="1" type="ORF">MSG28_008980</name>
</gene>
<dbReference type="Proteomes" id="UP001064048">
    <property type="component" value="Chromosome 14"/>
</dbReference>